<reference evidence="7 8" key="1">
    <citation type="journal article" date="2019" name="Sci. Rep.">
        <title>Extended insight into the Mycobacterium chelonae-abscessus complex through whole genome sequencing of Mycobacterium salmoniphilum outbreak and Mycobacterium salmoniphilum-like strains.</title>
        <authorList>
            <person name="Behra P.R.K."/>
            <person name="Das S."/>
            <person name="Pettersson B.M.F."/>
            <person name="Shirreff L."/>
            <person name="DuCote T."/>
            <person name="Jacobsson K.G."/>
            <person name="Ennis D.G."/>
            <person name="Kirsebom L.A."/>
        </authorList>
    </citation>
    <scope>NUCLEOTIDE SEQUENCE [LARGE SCALE GENOMIC DNA]</scope>
    <source>
        <strain evidence="7 8">CCUG 63697</strain>
    </source>
</reference>
<gene>
    <name evidence="7" type="ORF">CCUG63697_02447</name>
</gene>
<feature type="domain" description="AMP-dependent synthetase/ligase" evidence="5">
    <location>
        <begin position="26"/>
        <end position="350"/>
    </location>
</feature>
<name>A0A4R8R461_9MYCO</name>
<dbReference type="Pfam" id="PF13193">
    <property type="entry name" value="AMP-binding_C"/>
    <property type="match status" value="1"/>
</dbReference>
<dbReference type="InterPro" id="IPR045851">
    <property type="entry name" value="AMP-bd_C_sf"/>
</dbReference>
<dbReference type="EMBL" id="PECC01000027">
    <property type="protein sequence ID" value="TDZ50932.1"/>
    <property type="molecule type" value="Genomic_DNA"/>
</dbReference>
<dbReference type="PANTHER" id="PTHR43107:SF15">
    <property type="entry name" value="FATTY ACID TRANSPORT PROTEIN 3, ISOFORM A"/>
    <property type="match status" value="1"/>
</dbReference>
<dbReference type="GO" id="GO:0005524">
    <property type="term" value="F:ATP binding"/>
    <property type="evidence" value="ECO:0007669"/>
    <property type="project" value="UniProtKB-KW"/>
</dbReference>
<keyword evidence="3" id="KW-0547">Nucleotide-binding</keyword>
<comment type="similarity">
    <text evidence="1">Belongs to the ATP-dependent AMP-binding enzyme family.</text>
</comment>
<dbReference type="SUPFAM" id="SSF56801">
    <property type="entry name" value="Acetyl-CoA synthetase-like"/>
    <property type="match status" value="1"/>
</dbReference>
<evidence type="ECO:0000256" key="4">
    <source>
        <dbReference type="ARBA" id="ARBA00022840"/>
    </source>
</evidence>
<dbReference type="Proteomes" id="UP000295165">
    <property type="component" value="Unassembled WGS sequence"/>
</dbReference>
<feature type="domain" description="AMP-binding enzyme C-terminal" evidence="6">
    <location>
        <begin position="401"/>
        <end position="475"/>
    </location>
</feature>
<evidence type="ECO:0000313" key="7">
    <source>
        <dbReference type="EMBL" id="TDZ50932.1"/>
    </source>
</evidence>
<dbReference type="Gene3D" id="3.30.300.30">
    <property type="match status" value="1"/>
</dbReference>
<evidence type="ECO:0000259" key="6">
    <source>
        <dbReference type="Pfam" id="PF13193"/>
    </source>
</evidence>
<dbReference type="PROSITE" id="PS00455">
    <property type="entry name" value="AMP_BINDING"/>
    <property type="match status" value="1"/>
</dbReference>
<dbReference type="GO" id="GO:0044539">
    <property type="term" value="P:long-chain fatty acid import into cell"/>
    <property type="evidence" value="ECO:0007669"/>
    <property type="project" value="TreeGrafter"/>
</dbReference>
<dbReference type="GO" id="GO:0004467">
    <property type="term" value="F:long-chain fatty acid-CoA ligase activity"/>
    <property type="evidence" value="ECO:0007669"/>
    <property type="project" value="UniProtKB-EC"/>
</dbReference>
<evidence type="ECO:0000313" key="8">
    <source>
        <dbReference type="Proteomes" id="UP000295165"/>
    </source>
</evidence>
<dbReference type="InterPro" id="IPR020845">
    <property type="entry name" value="AMP-binding_CS"/>
</dbReference>
<comment type="caution">
    <text evidence="7">The sequence shown here is derived from an EMBL/GenBank/DDBJ whole genome shotgun (WGS) entry which is preliminary data.</text>
</comment>
<evidence type="ECO:0000256" key="1">
    <source>
        <dbReference type="ARBA" id="ARBA00006432"/>
    </source>
</evidence>
<accession>A0A4R8R461</accession>
<evidence type="ECO:0000259" key="5">
    <source>
        <dbReference type="Pfam" id="PF00501"/>
    </source>
</evidence>
<organism evidence="7 8">
    <name type="scientific">Mycobacteroides franklinii</name>
    <dbReference type="NCBI Taxonomy" id="948102"/>
    <lineage>
        <taxon>Bacteria</taxon>
        <taxon>Bacillati</taxon>
        <taxon>Actinomycetota</taxon>
        <taxon>Actinomycetes</taxon>
        <taxon>Mycobacteriales</taxon>
        <taxon>Mycobacteriaceae</taxon>
        <taxon>Mycobacteroides</taxon>
    </lineage>
</organism>
<dbReference type="Pfam" id="PF00501">
    <property type="entry name" value="AMP-binding"/>
    <property type="match status" value="1"/>
</dbReference>
<dbReference type="Gene3D" id="3.40.50.12780">
    <property type="entry name" value="N-terminal domain of ligase-like"/>
    <property type="match status" value="1"/>
</dbReference>
<dbReference type="PANTHER" id="PTHR43107">
    <property type="entry name" value="LONG-CHAIN FATTY ACID TRANSPORT PROTEIN"/>
    <property type="match status" value="1"/>
</dbReference>
<keyword evidence="4" id="KW-0067">ATP-binding</keyword>
<proteinExistence type="inferred from homology"/>
<dbReference type="GO" id="GO:0005324">
    <property type="term" value="F:long-chain fatty acid transmembrane transporter activity"/>
    <property type="evidence" value="ECO:0007669"/>
    <property type="project" value="TreeGrafter"/>
</dbReference>
<dbReference type="InterPro" id="IPR025110">
    <property type="entry name" value="AMP-bd_C"/>
</dbReference>
<keyword evidence="8" id="KW-1185">Reference proteome</keyword>
<evidence type="ECO:0000256" key="2">
    <source>
        <dbReference type="ARBA" id="ARBA00022598"/>
    </source>
</evidence>
<keyword evidence="2 7" id="KW-0436">Ligase</keyword>
<protein>
    <submittedName>
        <fullName evidence="7">Long-chain-fatty-acid--CoA ligase FadD17</fullName>
        <ecNumber evidence="7">6.2.1.3</ecNumber>
    </submittedName>
</protein>
<dbReference type="EC" id="6.2.1.3" evidence="7"/>
<dbReference type="GO" id="GO:0005886">
    <property type="term" value="C:plasma membrane"/>
    <property type="evidence" value="ECO:0007669"/>
    <property type="project" value="TreeGrafter"/>
</dbReference>
<dbReference type="InterPro" id="IPR042099">
    <property type="entry name" value="ANL_N_sf"/>
</dbReference>
<sequence>MVSTAPEEATVTQLLTSLVDVEDRGLHFEGSFTSWRDHVTESRRLASVLRARLDPSKPPHIGVILENTPGFARLLTAAAWGGLVLVGLNSTRRGSALQRDAELADCQFVITDESDTVADSHHPLIEIADVRPDDLFMLIFTSGTSGDPKAVQITHAKVASAGIMLSSRFGLGTADVCYLSMPMFHSNAVLAGWSVAVAAGASIALRRRFSASGFLADIREYGATYANYVGKPMSYVLATPEQPDDAENPLKIMYGNEAAAGDTDRFAKRFGAFVVDGFGSTEGGVALGWAPGTPPGAIGPLPADVRILDVETGKPCPPAIFDVSGKLVNAAEATGELVNVTGPGRFTGYYKNPEADAERMVGGQYRSGDLAYADENGYVYFAGRLGDWLRVDGENLGTAPIERVLLRHPDITEVAVYGIPDPTVGDRVMAALVTRNGFEPSTLGGFLSTQEDLGPKQWPSVVRVSENLPRTATFKVIKRQLSAEALETSDPLWELDRGTYAPH</sequence>
<dbReference type="InterPro" id="IPR000873">
    <property type="entry name" value="AMP-dep_synth/lig_dom"/>
</dbReference>
<evidence type="ECO:0000256" key="3">
    <source>
        <dbReference type="ARBA" id="ARBA00022741"/>
    </source>
</evidence>
<dbReference type="AlphaFoldDB" id="A0A4R8R461"/>